<name>A0A3R6YZ89_9STRA</name>
<comment type="caution">
    <text evidence="1">The sequence shown here is derived from an EMBL/GenBank/DDBJ whole genome shotgun (WGS) entry which is preliminary data.</text>
</comment>
<dbReference type="InterPro" id="IPR032675">
    <property type="entry name" value="LRR_dom_sf"/>
</dbReference>
<protein>
    <submittedName>
        <fullName evidence="1">Uncharacterized protein</fullName>
    </submittedName>
</protein>
<reference evidence="1 2" key="1">
    <citation type="submission" date="2018-08" db="EMBL/GenBank/DDBJ databases">
        <title>Aphanomyces genome sequencing and annotation.</title>
        <authorList>
            <person name="Minardi D."/>
            <person name="Oidtmann B."/>
            <person name="Van Der Giezen M."/>
            <person name="Studholme D.J."/>
        </authorList>
    </citation>
    <scope>NUCLEOTIDE SEQUENCE [LARGE SCALE GENOMIC DNA]</scope>
    <source>
        <strain evidence="1 2">NJM0002</strain>
    </source>
</reference>
<dbReference type="SUPFAM" id="SSF52047">
    <property type="entry name" value="RNI-like"/>
    <property type="match status" value="1"/>
</dbReference>
<dbReference type="VEuPathDB" id="FungiDB:H310_05142"/>
<dbReference type="AlphaFoldDB" id="A0A3R6YZ89"/>
<dbReference type="EMBL" id="QUSY01001349">
    <property type="protein sequence ID" value="RHY25246.1"/>
    <property type="molecule type" value="Genomic_DNA"/>
</dbReference>
<gene>
    <name evidence="1" type="ORF">DYB32_008435</name>
</gene>
<dbReference type="Proteomes" id="UP000285060">
    <property type="component" value="Unassembled WGS sequence"/>
</dbReference>
<proteinExistence type="predicted"/>
<accession>A0A3R6YZ89</accession>
<sequence>MSAKRRKGDVESIQVPCESLPREIMFRIAQFLPDELSFVAYIKAIHGTTMADEATDAVWRFLEQNASHSRLWPHPQLYPMRGTLWDLAIQTIPLFSRVELHALDEASRFVDVVGPSTKLFVIHYCSHKPDPERMWKWFDELVRLPVCGLKSWPGLGHLRTLEISIGDEALLVLLWRCLASSRITKLFLQAPMWGHYNPRLSAPLALEGAIWTDAVAWLRSAEVVQFHLERFRIDCSGGAMDALNTAFAVSIAMRVSIGTRAPFAHLVRLDLTNLRMTPTDVDALASALVQSHVAVLCLNKGSLNVHDQDCMIRLAKAFETTATLHTLNLSGNVLSFEVVDAFLAATERRRYMTKEVVLPLVRKQQQQAEICRMIKTRLPPTVKVTLTR</sequence>
<keyword evidence="2" id="KW-1185">Reference proteome</keyword>
<dbReference type="Gene3D" id="3.80.10.10">
    <property type="entry name" value="Ribonuclease Inhibitor"/>
    <property type="match status" value="1"/>
</dbReference>
<organism evidence="1 2">
    <name type="scientific">Aphanomyces invadans</name>
    <dbReference type="NCBI Taxonomy" id="157072"/>
    <lineage>
        <taxon>Eukaryota</taxon>
        <taxon>Sar</taxon>
        <taxon>Stramenopiles</taxon>
        <taxon>Oomycota</taxon>
        <taxon>Saprolegniomycetes</taxon>
        <taxon>Saprolegniales</taxon>
        <taxon>Verrucalvaceae</taxon>
        <taxon>Aphanomyces</taxon>
    </lineage>
</organism>
<evidence type="ECO:0000313" key="1">
    <source>
        <dbReference type="EMBL" id="RHY25246.1"/>
    </source>
</evidence>
<evidence type="ECO:0000313" key="2">
    <source>
        <dbReference type="Proteomes" id="UP000285060"/>
    </source>
</evidence>